<dbReference type="RefSeq" id="WP_074761731.1">
    <property type="nucleotide sequence ID" value="NZ_FNRF01000004.1"/>
</dbReference>
<keyword evidence="1" id="KW-0175">Coiled coil</keyword>
<reference evidence="2 3" key="1">
    <citation type="submission" date="2016-10" db="EMBL/GenBank/DDBJ databases">
        <authorList>
            <person name="de Groot N.N."/>
        </authorList>
    </citation>
    <scope>NUCLEOTIDE SEQUENCE [LARGE SCALE GENOMIC DNA]</scope>
    <source>
        <strain evidence="2 3">D31d</strain>
    </source>
</reference>
<gene>
    <name evidence="2" type="ORF">SAMN05216462_2413</name>
</gene>
<evidence type="ECO:0000313" key="2">
    <source>
        <dbReference type="EMBL" id="SEA73861.1"/>
    </source>
</evidence>
<feature type="coiled-coil region" evidence="1">
    <location>
        <begin position="114"/>
        <end position="144"/>
    </location>
</feature>
<proteinExistence type="predicted"/>
<dbReference type="EMBL" id="FNRF01000004">
    <property type="protein sequence ID" value="SEA73861.1"/>
    <property type="molecule type" value="Genomic_DNA"/>
</dbReference>
<evidence type="ECO:0000256" key="1">
    <source>
        <dbReference type="SAM" id="Coils"/>
    </source>
</evidence>
<dbReference type="Gene3D" id="1.10.287.1490">
    <property type="match status" value="1"/>
</dbReference>
<name>A0A1H4DM69_XYLRU</name>
<dbReference type="AlphaFoldDB" id="A0A1H4DM69"/>
<sequence length="230" mass="26419">MKKYILEMSEDGKEVSIMEPDREKSLSAGEQVGEQLTRRSRRANPIHTLPDNNVSAVFKKKRDDVKTLRTEIASLKGKIAELEEQAKLDQMYIDDCSAEIDRLNGDFETADARVTMWMSKYEEAEELRKKAEHERDLLKEMMHDIPSKKKYKVRQIAIIALALCRKALVVPKNKKKIAVLFSHMTGVSQNTISQNLCDTYNDQEILDIAEPLKESMPELAEYLLENRFAG</sequence>
<protein>
    <submittedName>
        <fullName evidence="2">Uncharacterized protein</fullName>
    </submittedName>
</protein>
<accession>A0A1H4DM69</accession>
<dbReference type="Proteomes" id="UP000182257">
    <property type="component" value="Unassembled WGS sequence"/>
</dbReference>
<evidence type="ECO:0000313" key="3">
    <source>
        <dbReference type="Proteomes" id="UP000182257"/>
    </source>
</evidence>
<organism evidence="2 3">
    <name type="scientific">Xylanibacter ruminicola</name>
    <name type="common">Prevotella ruminicola</name>
    <dbReference type="NCBI Taxonomy" id="839"/>
    <lineage>
        <taxon>Bacteria</taxon>
        <taxon>Pseudomonadati</taxon>
        <taxon>Bacteroidota</taxon>
        <taxon>Bacteroidia</taxon>
        <taxon>Bacteroidales</taxon>
        <taxon>Prevotellaceae</taxon>
        <taxon>Xylanibacter</taxon>
    </lineage>
</organism>